<evidence type="ECO:0000313" key="2">
    <source>
        <dbReference type="Proteomes" id="UP001488838"/>
    </source>
</evidence>
<protein>
    <submittedName>
        <fullName evidence="1">Uncharacterized protein</fullName>
    </submittedName>
</protein>
<comment type="caution">
    <text evidence="1">The sequence shown here is derived from an EMBL/GenBank/DDBJ whole genome shotgun (WGS) entry which is preliminary data.</text>
</comment>
<dbReference type="AlphaFoldDB" id="A0AAW0HI21"/>
<name>A0AAW0HI21_MYOGA</name>
<keyword evidence="2" id="KW-1185">Reference proteome</keyword>
<gene>
    <name evidence="1" type="ORF">U0070_023500</name>
</gene>
<organism evidence="1 2">
    <name type="scientific">Myodes glareolus</name>
    <name type="common">Bank vole</name>
    <name type="synonym">Clethrionomys glareolus</name>
    <dbReference type="NCBI Taxonomy" id="447135"/>
    <lineage>
        <taxon>Eukaryota</taxon>
        <taxon>Metazoa</taxon>
        <taxon>Chordata</taxon>
        <taxon>Craniata</taxon>
        <taxon>Vertebrata</taxon>
        <taxon>Euteleostomi</taxon>
        <taxon>Mammalia</taxon>
        <taxon>Eutheria</taxon>
        <taxon>Euarchontoglires</taxon>
        <taxon>Glires</taxon>
        <taxon>Rodentia</taxon>
        <taxon>Myomorpha</taxon>
        <taxon>Muroidea</taxon>
        <taxon>Cricetidae</taxon>
        <taxon>Arvicolinae</taxon>
        <taxon>Myodes</taxon>
    </lineage>
</organism>
<reference evidence="1 2" key="1">
    <citation type="journal article" date="2023" name="bioRxiv">
        <title>Conserved and derived expression patterns and positive selection on dental genes reveal complex evolutionary context of ever-growing rodent molars.</title>
        <authorList>
            <person name="Calamari Z.T."/>
            <person name="Song A."/>
            <person name="Cohen E."/>
            <person name="Akter M."/>
            <person name="Roy R.D."/>
            <person name="Hallikas O."/>
            <person name="Christensen M.M."/>
            <person name="Li P."/>
            <person name="Marangoni P."/>
            <person name="Jernvall J."/>
            <person name="Klein O.D."/>
        </authorList>
    </citation>
    <scope>NUCLEOTIDE SEQUENCE [LARGE SCALE GENOMIC DNA]</scope>
    <source>
        <strain evidence="1">V071</strain>
    </source>
</reference>
<dbReference type="Proteomes" id="UP001488838">
    <property type="component" value="Unassembled WGS sequence"/>
</dbReference>
<accession>A0AAW0HI21</accession>
<evidence type="ECO:0000313" key="1">
    <source>
        <dbReference type="EMBL" id="KAK7802383.1"/>
    </source>
</evidence>
<proteinExistence type="predicted"/>
<sequence>MFKYWGVGFALYQPGSQFLGSRNLKQPTPLKAFLRFIWQFWGNSSLRELEKQ</sequence>
<dbReference type="EMBL" id="JBBHLL010000464">
    <property type="protein sequence ID" value="KAK7802383.1"/>
    <property type="molecule type" value="Genomic_DNA"/>
</dbReference>